<dbReference type="OrthoDB" id="3369755at2"/>
<dbReference type="AlphaFoldDB" id="U5W4W1"/>
<name>U5W4W1_9ACTN</name>
<feature type="chain" id="PRO_5004666080" evidence="1">
    <location>
        <begin position="32"/>
        <end position="524"/>
    </location>
</feature>
<proteinExistence type="predicted"/>
<dbReference type="SUPFAM" id="SSF49785">
    <property type="entry name" value="Galactose-binding domain-like"/>
    <property type="match status" value="1"/>
</dbReference>
<dbReference type="STRING" id="1246995.AFR_29490"/>
<dbReference type="InterPro" id="IPR036514">
    <property type="entry name" value="SGNH_hydro_sf"/>
</dbReference>
<dbReference type="Pfam" id="PF00754">
    <property type="entry name" value="F5_F8_type_C"/>
    <property type="match status" value="1"/>
</dbReference>
<evidence type="ECO:0000313" key="4">
    <source>
        <dbReference type="Proteomes" id="UP000017746"/>
    </source>
</evidence>
<evidence type="ECO:0000313" key="3">
    <source>
        <dbReference type="EMBL" id="AGZ44159.1"/>
    </source>
</evidence>
<keyword evidence="4" id="KW-1185">Reference proteome</keyword>
<dbReference type="InterPro" id="IPR000421">
    <property type="entry name" value="FA58C"/>
</dbReference>
<organism evidence="3 4">
    <name type="scientific">Actinoplanes friuliensis DSM 7358</name>
    <dbReference type="NCBI Taxonomy" id="1246995"/>
    <lineage>
        <taxon>Bacteria</taxon>
        <taxon>Bacillati</taxon>
        <taxon>Actinomycetota</taxon>
        <taxon>Actinomycetes</taxon>
        <taxon>Micromonosporales</taxon>
        <taxon>Micromonosporaceae</taxon>
        <taxon>Actinoplanes</taxon>
    </lineage>
</organism>
<dbReference type="InterPro" id="IPR008979">
    <property type="entry name" value="Galactose-bd-like_sf"/>
</dbReference>
<evidence type="ECO:0000259" key="2">
    <source>
        <dbReference type="PROSITE" id="PS50022"/>
    </source>
</evidence>
<dbReference type="EMBL" id="CP006272">
    <property type="protein sequence ID" value="AGZ44159.1"/>
    <property type="molecule type" value="Genomic_DNA"/>
</dbReference>
<dbReference type="HOGENOM" id="CLU_519386_0_0_11"/>
<dbReference type="RefSeq" id="WP_023560496.1">
    <property type="nucleotide sequence ID" value="NC_022657.1"/>
</dbReference>
<dbReference type="PROSITE" id="PS50022">
    <property type="entry name" value="FA58C_3"/>
    <property type="match status" value="1"/>
</dbReference>
<gene>
    <name evidence="3" type="ORF">AFR_29490</name>
</gene>
<keyword evidence="1" id="KW-0732">Signal</keyword>
<sequence>MRIRTAASACAVALVAAAALVAGNLHGNAFAADSLSAGRSATASSATAGNTAAKAVDGDSGTRWESAQGLDPQWLQVDLGSAQALGRVELDWERAAAKSYSLQLSDDGQTWRTVYSTTTSAGGKQSVPVSGTGRFVRMYGTARTTQYGYSLYEFGVYAPDGTGGQPSPSGAAAISGVSLIDNTARQPVAGFNPLRDGATVDLAQLAHRTLSLRADPSSGAAVGSVFFTLTGAGGNTYTRVESKAPYFLCNDFIDCPQLLVAGTYTVTVQAYTGADRQGAVLGAPLTVHFTVRGDAAPTDALDVLFIGNSLIGTRTGATNQDTADVVKSLAATSGRALNLTEVIHFGNTLQETWDAGEVKSALSSAKKYDLILLQEQSTLVTKNFAAAEKALLDTYAPAVVKNLEPGGRVLLFENWALADNAGFPSRAANVAAIESGYARLSAELTVPNTIVPISDAFEKIIAADGTSGLIVADGRHPNDKAIYLDAAVLYGILFTTSPENLAGLYLPAATAARLRAVAADVLGY</sequence>
<dbReference type="Gene3D" id="2.60.120.260">
    <property type="entry name" value="Galactose-binding domain-like"/>
    <property type="match status" value="1"/>
</dbReference>
<accession>U5W4W1</accession>
<dbReference type="Proteomes" id="UP000017746">
    <property type="component" value="Chromosome"/>
</dbReference>
<feature type="signal peptide" evidence="1">
    <location>
        <begin position="1"/>
        <end position="31"/>
    </location>
</feature>
<dbReference type="KEGG" id="afs:AFR_29490"/>
<protein>
    <submittedName>
        <fullName evidence="3">Sialidase</fullName>
    </submittedName>
</protein>
<evidence type="ECO:0000256" key="1">
    <source>
        <dbReference type="SAM" id="SignalP"/>
    </source>
</evidence>
<dbReference type="SMART" id="SM00231">
    <property type="entry name" value="FA58C"/>
    <property type="match status" value="1"/>
</dbReference>
<dbReference type="Gene3D" id="3.40.50.1110">
    <property type="entry name" value="SGNH hydrolase"/>
    <property type="match status" value="1"/>
</dbReference>
<reference evidence="3 4" key="1">
    <citation type="journal article" date="2014" name="J. Biotechnol.">
        <title>Complete genome sequence of the actinobacterium Actinoplanes friuliensis HAG 010964, producer of the lipopeptide antibiotic friulimycin.</title>
        <authorList>
            <person name="Ruckert C."/>
            <person name="Szczepanowski R."/>
            <person name="Albersmeier A."/>
            <person name="Goesmann A."/>
            <person name="Fischer N."/>
            <person name="Steinkamper A."/>
            <person name="Puhler A."/>
            <person name="Biener R."/>
            <person name="Schwartz D."/>
            <person name="Kalinowski J."/>
        </authorList>
    </citation>
    <scope>NUCLEOTIDE SEQUENCE [LARGE SCALE GENOMIC DNA]</scope>
    <source>
        <strain evidence="3 4">DSM 7358</strain>
    </source>
</reference>
<dbReference type="eggNOG" id="COG2755">
    <property type="taxonomic scope" value="Bacteria"/>
</dbReference>
<dbReference type="PATRIC" id="fig|1246995.3.peg.5977"/>
<feature type="domain" description="F5/8 type C" evidence="2">
    <location>
        <begin position="18"/>
        <end position="159"/>
    </location>
</feature>